<evidence type="ECO:0000256" key="1">
    <source>
        <dbReference type="SAM" id="MobiDB-lite"/>
    </source>
</evidence>
<dbReference type="Proteomes" id="UP000762676">
    <property type="component" value="Unassembled WGS sequence"/>
</dbReference>
<name>A0AAV4FJE7_9GAST</name>
<proteinExistence type="predicted"/>
<comment type="caution">
    <text evidence="2">The sequence shown here is derived from an EMBL/GenBank/DDBJ whole genome shotgun (WGS) entry which is preliminary data.</text>
</comment>
<evidence type="ECO:0000313" key="3">
    <source>
        <dbReference type="Proteomes" id="UP000762676"/>
    </source>
</evidence>
<reference evidence="2 3" key="1">
    <citation type="journal article" date="2021" name="Elife">
        <title>Chloroplast acquisition without the gene transfer in kleptoplastic sea slugs, Plakobranchus ocellatus.</title>
        <authorList>
            <person name="Maeda T."/>
            <person name="Takahashi S."/>
            <person name="Yoshida T."/>
            <person name="Shimamura S."/>
            <person name="Takaki Y."/>
            <person name="Nagai Y."/>
            <person name="Toyoda A."/>
            <person name="Suzuki Y."/>
            <person name="Arimoto A."/>
            <person name="Ishii H."/>
            <person name="Satoh N."/>
            <person name="Nishiyama T."/>
            <person name="Hasebe M."/>
            <person name="Maruyama T."/>
            <person name="Minagawa J."/>
            <person name="Obokata J."/>
            <person name="Shigenobu S."/>
        </authorList>
    </citation>
    <scope>NUCLEOTIDE SEQUENCE [LARGE SCALE GENOMIC DNA]</scope>
</reference>
<dbReference type="AlphaFoldDB" id="A0AAV4FJE7"/>
<organism evidence="2 3">
    <name type="scientific">Elysia marginata</name>
    <dbReference type="NCBI Taxonomy" id="1093978"/>
    <lineage>
        <taxon>Eukaryota</taxon>
        <taxon>Metazoa</taxon>
        <taxon>Spiralia</taxon>
        <taxon>Lophotrochozoa</taxon>
        <taxon>Mollusca</taxon>
        <taxon>Gastropoda</taxon>
        <taxon>Heterobranchia</taxon>
        <taxon>Euthyneura</taxon>
        <taxon>Panpulmonata</taxon>
        <taxon>Sacoglossa</taxon>
        <taxon>Placobranchoidea</taxon>
        <taxon>Plakobranchidae</taxon>
        <taxon>Elysia</taxon>
    </lineage>
</organism>
<dbReference type="EMBL" id="BMAT01007869">
    <property type="protein sequence ID" value="GFR73174.1"/>
    <property type="molecule type" value="Genomic_DNA"/>
</dbReference>
<sequence>MQHDGRPSVCQHPGSDRPQVDSGWNLESSGRAYTDAMGFNLSIEFLNSSLLAMLTHTMSISGDKMLSSCLTLSQSRGRWYSTWRNDNSRDGEKRWKEGNEGSGIADRLEEDCENLCDGER</sequence>
<gene>
    <name evidence="2" type="ORF">ElyMa_003860500</name>
</gene>
<feature type="region of interest" description="Disordered" evidence="1">
    <location>
        <begin position="1"/>
        <end position="26"/>
    </location>
</feature>
<evidence type="ECO:0000313" key="2">
    <source>
        <dbReference type="EMBL" id="GFR73174.1"/>
    </source>
</evidence>
<accession>A0AAV4FJE7</accession>
<protein>
    <submittedName>
        <fullName evidence="2">Uncharacterized protein</fullName>
    </submittedName>
</protein>
<keyword evidence="3" id="KW-1185">Reference proteome</keyword>